<dbReference type="Proteomes" id="UP001346559">
    <property type="component" value="Segment"/>
</dbReference>
<dbReference type="EMBL" id="OR769218">
    <property type="protein sequence ID" value="WQJ53984.1"/>
    <property type="molecule type" value="Genomic_DNA"/>
</dbReference>
<keyword evidence="3" id="KW-1185">Reference proteome</keyword>
<evidence type="ECO:0000256" key="1">
    <source>
        <dbReference type="SAM" id="Coils"/>
    </source>
</evidence>
<keyword evidence="1" id="KW-0175">Coiled coil</keyword>
<evidence type="ECO:0000313" key="2">
    <source>
        <dbReference type="EMBL" id="WQJ53984.1"/>
    </source>
</evidence>
<organism evidence="2 3">
    <name type="scientific">phage Lak_Megaphage_RVC_AP1_GC26</name>
    <dbReference type="NCBI Taxonomy" id="3109224"/>
    <lineage>
        <taxon>Viruses</taxon>
        <taxon>Duplodnaviria</taxon>
        <taxon>Heunggongvirae</taxon>
        <taxon>Uroviricota</taxon>
        <taxon>Caudoviricetes</taxon>
        <taxon>Caudoviricetes code 15 clade</taxon>
    </lineage>
</organism>
<reference evidence="2 3" key="1">
    <citation type="submission" date="2023-11" db="EMBL/GenBank/DDBJ databases">
        <authorList>
            <person name="Cook R."/>
            <person name="Crisci M."/>
            <person name="Pye H."/>
            <person name="Adriaenssens E."/>
            <person name="Santini J."/>
        </authorList>
    </citation>
    <scope>NUCLEOTIDE SEQUENCE [LARGE SCALE GENOMIC DNA]</scope>
    <source>
        <strain evidence="2">Lak_Megaphage_RVC_AP1_GC26</strain>
    </source>
</reference>
<evidence type="ECO:0000313" key="3">
    <source>
        <dbReference type="Proteomes" id="UP001346559"/>
    </source>
</evidence>
<feature type="coiled-coil region" evidence="1">
    <location>
        <begin position="9"/>
        <end position="50"/>
    </location>
</feature>
<proteinExistence type="predicted"/>
<protein>
    <submittedName>
        <fullName evidence="2">Uncharacterized protein</fullName>
    </submittedName>
</protein>
<name>A0ABZ0Z4L4_9CAUD</name>
<accession>A0ABZ0Z4L4</accession>
<sequence length="51" mass="6254">MLILKKLIIRHLNHKLDKKKKDIDNILENVKEYQDECTLIEKQIKEYEDMV</sequence>